<dbReference type="AlphaFoldDB" id="E8N3X7"/>
<dbReference type="KEGG" id="atm:ANT_11070"/>
<dbReference type="PANTHER" id="PTHR43190:SF3">
    <property type="entry name" value="N-ACETYL-D-GLUCOSAMINE KINASE"/>
    <property type="match status" value="1"/>
</dbReference>
<dbReference type="InterPro" id="IPR043129">
    <property type="entry name" value="ATPase_NBD"/>
</dbReference>
<dbReference type="HOGENOM" id="CLU_016274_1_2_0"/>
<sequence length="335" mass="35571">MPVYLGIDVGGTKTHALLADEHGNVLGMGCAGPGNHEGVGYDGLTRAMKEALEGALTQSGVKKEDIAGAGFGIAGYDFPSERQPTLESIAALGLSCPVEAVNDVVIGLIAGTSEGWGVVVDAGTGNNVRARTRDGREGWVTGCGGLFGEYGGATDIVYRAVQAISHHWSTRGPTTRLSEAFMQAFDAPDLTALIEGIALEKYPLSAELARLVFEVAYQEDEVAREVIQWTARELGETTKAVIRQVNLQDETFEVVLIGSVFKGGPLFTEPLMQTIQEFAPRAMFHALQAPPVIGAVLLGMEQAGEMAFPATRKRLVKSAFTFLKNSLNAAPFPCS</sequence>
<dbReference type="SUPFAM" id="SSF53067">
    <property type="entry name" value="Actin-like ATPase domain"/>
    <property type="match status" value="2"/>
</dbReference>
<dbReference type="Proteomes" id="UP000008922">
    <property type="component" value="Chromosome"/>
</dbReference>
<dbReference type="CDD" id="cd24007">
    <property type="entry name" value="ASKHA_NBD_eukNAGK-like"/>
    <property type="match status" value="1"/>
</dbReference>
<dbReference type="STRING" id="926569.ANT_11070"/>
<dbReference type="InterPro" id="IPR002731">
    <property type="entry name" value="ATPase_BadF"/>
</dbReference>
<dbReference type="Gene3D" id="3.30.420.40">
    <property type="match status" value="2"/>
</dbReference>
<gene>
    <name evidence="2" type="ordered locus">ANT_11070</name>
</gene>
<proteinExistence type="predicted"/>
<reference evidence="2 3" key="1">
    <citation type="submission" date="2010-12" db="EMBL/GenBank/DDBJ databases">
        <title>Whole genome sequence of Anaerolinea thermophila UNI-1.</title>
        <authorList>
            <person name="Narita-Yamada S."/>
            <person name="Kishi E."/>
            <person name="Watanabe Y."/>
            <person name="Takasaki K."/>
            <person name="Ankai A."/>
            <person name="Oguchi A."/>
            <person name="Fukui S."/>
            <person name="Takahashi M."/>
            <person name="Yashiro I."/>
            <person name="Hosoyama A."/>
            <person name="Sekiguchi Y."/>
            <person name="Hanada S."/>
            <person name="Fujita N."/>
        </authorList>
    </citation>
    <scope>NUCLEOTIDE SEQUENCE [LARGE SCALE GENOMIC DNA]</scope>
    <source>
        <strain evidence="3">DSM 14523 / JCM 11388 / NBRC 100420 / UNI-1</strain>
    </source>
</reference>
<dbReference type="OrthoDB" id="9772633at2"/>
<evidence type="ECO:0000259" key="1">
    <source>
        <dbReference type="Pfam" id="PF01869"/>
    </source>
</evidence>
<feature type="domain" description="ATPase BadF/BadG/BcrA/BcrD type" evidence="1">
    <location>
        <begin position="5"/>
        <end position="299"/>
    </location>
</feature>
<dbReference type="PANTHER" id="PTHR43190">
    <property type="entry name" value="N-ACETYL-D-GLUCOSAMINE KINASE"/>
    <property type="match status" value="1"/>
</dbReference>
<dbReference type="RefSeq" id="WP_013559531.1">
    <property type="nucleotide sequence ID" value="NC_014960.1"/>
</dbReference>
<dbReference type="eggNOG" id="COG2971">
    <property type="taxonomic scope" value="Bacteria"/>
</dbReference>
<dbReference type="Pfam" id="PF01869">
    <property type="entry name" value="BcrAD_BadFG"/>
    <property type="match status" value="1"/>
</dbReference>
<evidence type="ECO:0000313" key="2">
    <source>
        <dbReference type="EMBL" id="BAJ63141.1"/>
    </source>
</evidence>
<protein>
    <recommendedName>
        <fullName evidence="1">ATPase BadF/BadG/BcrA/BcrD type domain-containing protein</fullName>
    </recommendedName>
</protein>
<evidence type="ECO:0000313" key="3">
    <source>
        <dbReference type="Proteomes" id="UP000008922"/>
    </source>
</evidence>
<organism evidence="2 3">
    <name type="scientific">Anaerolinea thermophila (strain DSM 14523 / JCM 11388 / NBRC 100420 / UNI-1)</name>
    <dbReference type="NCBI Taxonomy" id="926569"/>
    <lineage>
        <taxon>Bacteria</taxon>
        <taxon>Bacillati</taxon>
        <taxon>Chloroflexota</taxon>
        <taxon>Anaerolineae</taxon>
        <taxon>Anaerolineales</taxon>
        <taxon>Anaerolineaceae</taxon>
        <taxon>Anaerolinea</taxon>
    </lineage>
</organism>
<dbReference type="EMBL" id="AP012029">
    <property type="protein sequence ID" value="BAJ63141.1"/>
    <property type="molecule type" value="Genomic_DNA"/>
</dbReference>
<dbReference type="InterPro" id="IPR052519">
    <property type="entry name" value="Euk-type_GlcNAc_Kinase"/>
</dbReference>
<keyword evidence="3" id="KW-1185">Reference proteome</keyword>
<accession>E8N3X7</accession>
<dbReference type="InParanoid" id="E8N3X7"/>
<name>E8N3X7_ANATU</name>